<comment type="caution">
    <text evidence="10">The sequence shown here is derived from an EMBL/GenBank/DDBJ whole genome shotgun (WGS) entry which is preliminary data.</text>
</comment>
<feature type="region of interest" description="Disordered" evidence="6">
    <location>
        <begin position="2144"/>
        <end position="2167"/>
    </location>
</feature>
<feature type="compositionally biased region" description="Basic residues" evidence="6">
    <location>
        <begin position="4340"/>
        <end position="4350"/>
    </location>
</feature>
<feature type="compositionally biased region" description="Polar residues" evidence="6">
    <location>
        <begin position="527"/>
        <end position="553"/>
    </location>
</feature>
<feature type="compositionally biased region" description="Polar residues" evidence="6">
    <location>
        <begin position="2938"/>
        <end position="2948"/>
    </location>
</feature>
<dbReference type="Pfam" id="PF07653">
    <property type="entry name" value="SH3_2"/>
    <property type="match status" value="1"/>
</dbReference>
<feature type="compositionally biased region" description="Polar residues" evidence="6">
    <location>
        <begin position="248"/>
        <end position="286"/>
    </location>
</feature>
<dbReference type="CDD" id="cd00160">
    <property type="entry name" value="RhoGEF"/>
    <property type="match status" value="1"/>
</dbReference>
<comment type="subcellular location">
    <subcellularLocation>
        <location evidence="1">Cytoplasm</location>
    </subcellularLocation>
</comment>
<feature type="region of interest" description="Disordered" evidence="6">
    <location>
        <begin position="4340"/>
        <end position="4361"/>
    </location>
</feature>
<feature type="compositionally biased region" description="Polar residues" evidence="6">
    <location>
        <begin position="3354"/>
        <end position="3365"/>
    </location>
</feature>
<organism evidence="10 11">
    <name type="scientific">Sinanodonta woodiana</name>
    <name type="common">Chinese pond mussel</name>
    <name type="synonym">Anodonta woodiana</name>
    <dbReference type="NCBI Taxonomy" id="1069815"/>
    <lineage>
        <taxon>Eukaryota</taxon>
        <taxon>Metazoa</taxon>
        <taxon>Spiralia</taxon>
        <taxon>Lophotrochozoa</taxon>
        <taxon>Mollusca</taxon>
        <taxon>Bivalvia</taxon>
        <taxon>Autobranchia</taxon>
        <taxon>Heteroconchia</taxon>
        <taxon>Palaeoheterodonta</taxon>
        <taxon>Unionida</taxon>
        <taxon>Unionoidea</taxon>
        <taxon>Unionidae</taxon>
        <taxon>Unioninae</taxon>
        <taxon>Sinanodonta</taxon>
    </lineage>
</organism>
<dbReference type="InterPro" id="IPR001452">
    <property type="entry name" value="SH3_domain"/>
</dbReference>
<evidence type="ECO:0000256" key="1">
    <source>
        <dbReference type="ARBA" id="ARBA00004496"/>
    </source>
</evidence>
<dbReference type="PROSITE" id="PS50002">
    <property type="entry name" value="SH3"/>
    <property type="match status" value="1"/>
</dbReference>
<evidence type="ECO:0000259" key="7">
    <source>
        <dbReference type="PROSITE" id="PS50002"/>
    </source>
</evidence>
<feature type="compositionally biased region" description="Basic and acidic residues" evidence="6">
    <location>
        <begin position="2144"/>
        <end position="2160"/>
    </location>
</feature>
<dbReference type="CDD" id="cd11828">
    <property type="entry name" value="SH3_ARHGEF9_like"/>
    <property type="match status" value="1"/>
</dbReference>
<evidence type="ECO:0000259" key="8">
    <source>
        <dbReference type="PROSITE" id="PS50003"/>
    </source>
</evidence>
<feature type="compositionally biased region" description="Low complexity" evidence="6">
    <location>
        <begin position="3504"/>
        <end position="3526"/>
    </location>
</feature>
<dbReference type="EMBL" id="JBJQND010000016">
    <property type="protein sequence ID" value="KAL3848613.1"/>
    <property type="molecule type" value="Genomic_DNA"/>
</dbReference>
<feature type="region of interest" description="Disordered" evidence="6">
    <location>
        <begin position="3134"/>
        <end position="3159"/>
    </location>
</feature>
<dbReference type="EMBL" id="JBJQND010000016">
    <property type="protein sequence ID" value="KAL3848612.1"/>
    <property type="molecule type" value="Genomic_DNA"/>
</dbReference>
<dbReference type="PANTHER" id="PTHR47544:SF3">
    <property type="entry name" value="RHO GUANINE NUCLEOTIDE EXCHANGE FACTOR 4 ISOFORM X1"/>
    <property type="match status" value="1"/>
</dbReference>
<dbReference type="SUPFAM" id="SSF48065">
    <property type="entry name" value="DBL homology domain (DH-domain)"/>
    <property type="match status" value="1"/>
</dbReference>
<feature type="compositionally biased region" description="Basic and acidic residues" evidence="6">
    <location>
        <begin position="2377"/>
        <end position="2404"/>
    </location>
</feature>
<dbReference type="PROSITE" id="PS00741">
    <property type="entry name" value="DH_1"/>
    <property type="match status" value="1"/>
</dbReference>
<dbReference type="SMART" id="SM00326">
    <property type="entry name" value="SH3"/>
    <property type="match status" value="1"/>
</dbReference>
<feature type="compositionally biased region" description="Polar residues" evidence="6">
    <location>
        <begin position="3293"/>
        <end position="3302"/>
    </location>
</feature>
<feature type="compositionally biased region" description="Polar residues" evidence="6">
    <location>
        <begin position="186"/>
        <end position="198"/>
    </location>
</feature>
<dbReference type="Proteomes" id="UP001634394">
    <property type="component" value="Unassembled WGS sequence"/>
</dbReference>
<feature type="region of interest" description="Disordered" evidence="6">
    <location>
        <begin position="2194"/>
        <end position="2230"/>
    </location>
</feature>
<sequence length="4361" mass="489304">MASTRTSTTLVPKKVAVGQVPKSGAAEYIKNAHTRAGNGVEMKGFKKTPERQTKIMCTPTFDRLHKGRTTKQNGKQNNDDSAKRPEDTSCVSPAKQNLKQNKEILNLNKTTALKPCAGAQTGRNEETGNISFDDKSNISVRSRSSTPSSGSSVSAVKLNITTGVPKHGTEQNSKCSFRESAAANDADSSVKSKTSIHQSTKRHHNSRAMSDKSGAPQGIAIPDNISSHTTKVSLPLVKYAVPKRTTIEKPQNGGSKSNIPKTNQNGTSKLSTSVRAKSEKTTPVSNTDIVRRSSSITSDSTGTCIKSRSNSKEEILIKRSTSKEAKETETSVISQLQYRNAADSNSANKLKIEEMYASQSTIGYAEESGTVNKDGVNIDGGDVNSSVLEVANNTDCDDNVTNRITNHAPNKSNNTLHLRAEHSGKKVVNVSKRSKTFIKEKSLESLNSKYADENGKSVIKCAKMPPSKKAVTNARKKRVTPSASTAGSRKMSPSPSVITESVIVKQSHESVTVTKGQSKDSTMRLCATNSNPEPISNNSGSKLLQTHENSTRASQQDDSVNDTNNDSTQTKLMKQKLKIKTDAPGNKRNMDQKQSHIPTASISNRRYTQPKLPIKRTTKFNIPATEPDKRLNASLKTSGDKTVCESSDVINYANKKHLKLSESPARYVAPKCKGIGKELTSQAFYLPNSSEVSEENFESRKYEENSYVICTMNETEPNSVLNSLDSKSNSEEFEEKIKHEENGFNICSKLMRESARNSVLENEDIISDHTRKSAFFVSLNDEMIKAPFVNLSCDSYPSDISYENHCCPVKVNDGNYITKSPEFVIDICGDRGYSETYVRTNSSTDCARLQPHNSEIRDENKACSLDIVKGSDSDYSQNETEALENVSCLKAGTEIECKIQREMRDNKDFIQGNECVFRDNYIIFADHHSNLAVESVASQNKDVSSESTVSCVGEILYSLNDRMKNAEECSGAINICESACAALKSEVHLNLLRPVTTFVQGTEYNAYADPILIHFDSKLESGLKKYNLPHASSDSDLSYHDNADLNEKLTERQKGTDLLSESVQVQQGFGAQDKLLCLADKFDTGSDKTTKSLKRINTSSSDETLVQAEENAFQKVEQVNKSEFENNMEEHLSCSKLESERGELKQKSVNVCKPNTEEICQPIPNLLKTIGGIRAVVSDTTTSVSGLNSQTDTEVGVQTISVRKLNSDFFPNIISAEVEESTNTVRNITPNNVKSEGEWSFGELLQVDEKDKKGYEFATTNCLTQECVYWDHVMESENKGAVKCEHKDSTVKDAGPGLALQELPVLTKGVKCQSREAGQDQVPGLSRVNIITHQNSCNRVFLENSSQPNQLMPGEKIACTDNLLTSEISPHSFSLGLCRHNTASNDHETFFTDKSKKQTNWSTCNSVADIASVSSCNLRIENGSVIQENTSHEKESPIISDASPDILEEEDYKNYDATTDSDTQTYDNDSAANSSVNGDKVKWSYEYPLEAKDTITELSFQDGSQFFKDISGSLESFDDISDKFVDAEESLEFYSNDPSNTENDYSQNTDQFMYINRETSVSFESFADAIDGFIDDEAGDEFGNCTLTRNNLSNSNHIDKERSDIKSCIQLEQVNTEPESLEAGSEACYSNMDPFLARTLHSGSYQAIQNSKQTETYESRSTAVYQDKTYRDNSQLSDSEGSKFINSGVLRSIDSSHDSCRGVSKTAIVLNLQDSACWSPGKNTREKSRKSQEISIENSAGQEQFINVSRVVSRAVHVREVKIVTQCSAAISRQNISVSSDIHVMDKPEKSSICTSEHEISGKQWSHSSVESIQLQDSIKERKAMTNHSVLCENKLSFPDEIYKGTDLCGDQVISHEPSYEQFECSKAQLTISKEDILCKYSTLHQQSPSRESENHCLATTIHGQQDFKIPMIELKEGRLIRSEILSSSTDKDDTSIQSLDGTGYCQQFKSSVSENKDFDITSHKGEEYSAIVSPVVRVSDKDRSLIHHHNLTNSIKETTQYLHTDESFGGRNNFMEKNLNSNIYTEEAKSSEYQDRGSDGEIKNTELDSSNIDTHNESSSGRMQIVSKGEIRMVENIRAPNNSKLHGSVTEDKPDESDMSTITTFHSPEEECQGHSGTGEEEEKLPTIQERIAKICDASRTADHSKAVERNGQGRERFNRRSSRRATSTICMRHEPAIGDENNENDGIEAHLRTKSSIRKSSSFRVERNKSNTDENSENSDFDGESLSPNRKVSDICKTFIRKTSSVVIEDKVNGNRNQSPDNQKKLKWVNQNGRWQRVLVDDEDVEQRLTKSATDESLSTELNTPIRKSATSDDFQNADLSCLDFNKATHQMEDSTDHNPSLNKTTVVFRHIRDNKEKHQEDTMILDYPNNLKSKQSDRKTDKQNRNNDISSKPDDKGVDVTNAIRDKPNIASGLETDCTEQNTRVRIDNEIRDVVDSRYIHIADDHHPSSEKDVTMHALSLIKITNTNDNTTNSAVNVLHDDDIPYVDDVLVADFDKCTNSETILRTIIMVEDKFEKGHPYETGTSSNEGMTSEKDRMESKTTIYKLDKEGTEKNKFLSSFATVDKFDSTDKQLHANGQQGDAAIIHRLVSKETSELVNNSVPERNFSSDIVSADKRGYKDLTCTPTDSSSQAKYTLSSDKQPLFKCKSIFETDKSTSPAFKESRTIEDGSCANNKTGTEETRHVPTPLRYPTFLRHPLDRISEFDIKFRRVIQTDTSAEIGAKNDIPSKEALFEVTKGNKYNHEERGVTNRVKSDNNTVSCSESRTTKKSVPQELSITRFSDGMNLAETKLSTESTTEDVPMQIPKLKAVKIEEEEIFEGNPEYTKECNILSLLHDSTSCEKSEFDNKITSKRKELKKQRIPASIEDCANMAKDVFQEELPNVTFFVSEDDISDTTVQNHSTSHQSHDVSLSDESQRLSNSLPKLSAISEPATGAQNVENNGASRYQGRKHTSEGDIRKLMLVKQPRSPTITSGRFPTGDSAKRHRDSDSKLDGSIPGLHNNNARCTGTSLGILHDLDAIPESTVYQQAPVTPLLTEISELEENGDTDRLRETALAEDERGQNIASCGTHIQEQPRRLRSRSKRRSLSLPTGTLSFGEARIVYRNGHFTIEIPGSEVQTNSEENIEQIYEEDGRTSKTSLDDEKYQSSETMEVDFSRPSMRRQYALTTLPNVRRQNEDEDGVFEDEVITVREIPLSPRRQFSPEDQQSFDQYSPEDQQSFDQYSPQDQQSSMMGYMENGYYSLPRNIGRNRHMEDFDSQMEQDFDRSFDSNQSQDSEIFDSVEEKHGFQSMNKSSCSLPVSVKQDKGSKTILRPRRTSSFKQATEKGSIRLSSIAEDSQHKSRRRAGSLDESNNINSFPARSSAGNFLQRMVFRRKSSAERPGGKSVSFSKQNDAAKEFFAKKLTLKTFFKRNKSELTATSPIKSISRPTSPPLAVFNSDEDIHSIESAPCSPSTSDRSFRQRYTSGDVDSAVQSFSRVHFQQSVSNVDSTSKMEEDQISIQSSTSSNMSSLSSPITEQPQKPKTPKPVGSSPKRNFTGHPLRAISQTDSVSLVDNENMENSNREITPTNGHSINFDRPLSARDLIACATNLTEPKISTGRINYDKLMIAAQADITASNSNDSGIQNDVSVHSSNESFRGTPEGQVTMRQKKSPSPKSERPKSEIHVGVRWADQGEATPTPSDPSIRPIRWHERDHRHIPRPTSDLDGSSLMSDKLKAFGSETDLHAYCSLRDLYEARLKPRDTENSKLAKNRRMSTPHPIKARLEKAPKKVDKKKHPMVARSNSMPESLDKIHKRRRLTHLLDFHMDTFANHADIDDSSSLGSDFSLDHISLQDKTHSVQSSHSQLTTTDEEEDNLTYAEALWDHITMDPEELAFRAGDVINVTDLSDKDWWFGLMDGQDGWFPATFVRLRANQDQVEDEEEDIDLDVTLRPGHSSSPKLRRISTINKNQARTNVVNEIINAEREYVKHLKDVVEGYIRHAKKRIEMFPPERVKLIFGNIEEIYAFSSKFLEELEMCFDPGWTHLSQIGNCFLNHRKGFEIYSDYCNNHPAACEELKELYRNKKYKHFFEACRLLQELVEIPLEGFLLTPVQKICKYPLQLAELLKYTPPEHHDREPVENALLAMKAIATLINERKRKMESIEKIAAWQQNVVDWGGPDLLEKSSELIYSGELFKINSAGWSQERYFFLFDHQLIYCRKELLKRHVFCYKGRIQLDHSRIMPIPDGRDPQYNVTVKNAWKIYEVNRDKWYLLYSKTPALKERWLKALQDERLQVIEDQKNGFCVPDHWKQTILNKIKSQSKDKQGTSRSANPMPLLLHKDILKDYPADATLPRNIHRQKQQKKKAWSLFGGKKSKT</sequence>
<feature type="compositionally biased region" description="Acidic residues" evidence="6">
    <location>
        <begin position="2216"/>
        <end position="2225"/>
    </location>
</feature>
<dbReference type="GO" id="GO:0005085">
    <property type="term" value="F:guanyl-nucleotide exchange factor activity"/>
    <property type="evidence" value="ECO:0007669"/>
    <property type="project" value="UniProtKB-KW"/>
</dbReference>
<keyword evidence="4" id="KW-0344">Guanine-nucleotide releasing factor</keyword>
<name>A0ABD3UGI4_SINWO</name>
<dbReference type="InterPro" id="IPR036028">
    <property type="entry name" value="SH3-like_dom_sf"/>
</dbReference>
<evidence type="ECO:0000313" key="11">
    <source>
        <dbReference type="Proteomes" id="UP001634394"/>
    </source>
</evidence>
<feature type="compositionally biased region" description="Basic and acidic residues" evidence="6">
    <location>
        <begin position="3135"/>
        <end position="3150"/>
    </location>
</feature>
<evidence type="ECO:0000256" key="6">
    <source>
        <dbReference type="SAM" id="MobiDB-lite"/>
    </source>
</evidence>
<evidence type="ECO:0000259" key="9">
    <source>
        <dbReference type="PROSITE" id="PS50010"/>
    </source>
</evidence>
<dbReference type="InterPro" id="IPR001849">
    <property type="entry name" value="PH_domain"/>
</dbReference>
<dbReference type="SMART" id="SM00233">
    <property type="entry name" value="PH"/>
    <property type="match status" value="1"/>
</dbReference>
<feature type="compositionally biased region" description="Basic and acidic residues" evidence="6">
    <location>
        <begin position="3661"/>
        <end position="3671"/>
    </location>
</feature>
<feature type="region of interest" description="Disordered" evidence="6">
    <location>
        <begin position="2934"/>
        <end position="2959"/>
    </location>
</feature>
<dbReference type="Gene3D" id="2.30.30.40">
    <property type="entry name" value="SH3 Domains"/>
    <property type="match status" value="1"/>
</dbReference>
<feature type="region of interest" description="Disordered" evidence="6">
    <location>
        <begin position="3287"/>
        <end position="3365"/>
    </location>
</feature>
<evidence type="ECO:0000256" key="4">
    <source>
        <dbReference type="ARBA" id="ARBA00022658"/>
    </source>
</evidence>
<feature type="region of interest" description="Disordered" evidence="6">
    <location>
        <begin position="2900"/>
        <end position="2922"/>
    </location>
</feature>
<feature type="compositionally biased region" description="Polar residues" evidence="6">
    <location>
        <begin position="2048"/>
        <end position="2063"/>
    </location>
</feature>
<feature type="compositionally biased region" description="Polar residues" evidence="6">
    <location>
        <begin position="595"/>
        <end position="606"/>
    </location>
</feature>
<feature type="region of interest" description="Disordered" evidence="6">
    <location>
        <begin position="2664"/>
        <end position="2688"/>
    </location>
</feature>
<reference evidence="10 11" key="1">
    <citation type="submission" date="2024-11" db="EMBL/GenBank/DDBJ databases">
        <title>Chromosome-level genome assembly of the freshwater bivalve Anodonta woodiana.</title>
        <authorList>
            <person name="Chen X."/>
        </authorList>
    </citation>
    <scope>NUCLEOTIDE SEQUENCE [LARGE SCALE GENOMIC DNA]</scope>
    <source>
        <strain evidence="10">MN2024</strain>
        <tissue evidence="10">Gills</tissue>
    </source>
</reference>
<feature type="compositionally biased region" description="Polar residues" evidence="6">
    <location>
        <begin position="3622"/>
        <end position="3642"/>
    </location>
</feature>
<feature type="region of interest" description="Disordered" evidence="6">
    <location>
        <begin position="116"/>
        <end position="219"/>
    </location>
</feature>
<feature type="region of interest" description="Disordered" evidence="6">
    <location>
        <begin position="59"/>
        <end position="103"/>
    </location>
</feature>
<dbReference type="Gene3D" id="1.20.900.10">
    <property type="entry name" value="Dbl homology (DH) domain"/>
    <property type="match status" value="1"/>
</dbReference>
<dbReference type="Pfam" id="PF00621">
    <property type="entry name" value="RhoGEF"/>
    <property type="match status" value="1"/>
</dbReference>
<dbReference type="InterPro" id="IPR035899">
    <property type="entry name" value="DBL_dom_sf"/>
</dbReference>
<evidence type="ECO:0000256" key="3">
    <source>
        <dbReference type="ARBA" id="ARBA00022490"/>
    </source>
</evidence>
<dbReference type="PANTHER" id="PTHR47544">
    <property type="entry name" value="RHO GUANINE NUCLEOTIDE EXCHANGE FACTOR 4"/>
    <property type="match status" value="1"/>
</dbReference>
<feature type="region of interest" description="Disordered" evidence="6">
    <location>
        <begin position="466"/>
        <end position="606"/>
    </location>
</feature>
<keyword evidence="3" id="KW-0963">Cytoplasm</keyword>
<keyword evidence="2 5" id="KW-0728">SH3 domain</keyword>
<proteinExistence type="predicted"/>
<dbReference type="InterPro" id="IPR055251">
    <property type="entry name" value="SOS1_NGEF_PH"/>
</dbReference>
<dbReference type="SUPFAM" id="SSF50044">
    <property type="entry name" value="SH3-domain"/>
    <property type="match status" value="1"/>
</dbReference>
<feature type="domain" description="DH" evidence="9">
    <location>
        <begin position="3956"/>
        <end position="4140"/>
    </location>
</feature>
<feature type="region of interest" description="Disordered" evidence="6">
    <location>
        <begin position="2027"/>
        <end position="2102"/>
    </location>
</feature>
<dbReference type="PROSITE" id="PS50010">
    <property type="entry name" value="DH_2"/>
    <property type="match status" value="1"/>
</dbReference>
<feature type="region of interest" description="Disordered" evidence="6">
    <location>
        <begin position="245"/>
        <end position="286"/>
    </location>
</feature>
<keyword evidence="11" id="KW-1185">Reference proteome</keyword>
<dbReference type="InterPro" id="IPR011993">
    <property type="entry name" value="PH-like_dom_sf"/>
</dbReference>
<evidence type="ECO:0000313" key="10">
    <source>
        <dbReference type="EMBL" id="KAL3848612.1"/>
    </source>
</evidence>
<evidence type="ECO:0000256" key="2">
    <source>
        <dbReference type="ARBA" id="ARBA00022443"/>
    </source>
</evidence>
<accession>A0ABD3UGI4</accession>
<feature type="compositionally biased region" description="Polar residues" evidence="6">
    <location>
        <begin position="89"/>
        <end position="99"/>
    </location>
</feature>
<dbReference type="Pfam" id="PF22697">
    <property type="entry name" value="SOS1_NGEF_PH"/>
    <property type="match status" value="1"/>
</dbReference>
<feature type="region of interest" description="Disordered" evidence="6">
    <location>
        <begin position="3622"/>
        <end position="3713"/>
    </location>
</feature>
<dbReference type="SMART" id="SM00325">
    <property type="entry name" value="RhoGEF"/>
    <property type="match status" value="1"/>
</dbReference>
<feature type="compositionally biased region" description="Basic and acidic residues" evidence="6">
    <location>
        <begin position="77"/>
        <end position="87"/>
    </location>
</feature>
<feature type="region of interest" description="Disordered" evidence="6">
    <location>
        <begin position="3198"/>
        <end position="3234"/>
    </location>
</feature>
<dbReference type="Gene3D" id="2.30.29.30">
    <property type="entry name" value="Pleckstrin-homology domain (PH domain)/Phosphotyrosine-binding domain (PTB)"/>
    <property type="match status" value="1"/>
</dbReference>
<dbReference type="GO" id="GO:0005737">
    <property type="term" value="C:cytoplasm"/>
    <property type="evidence" value="ECO:0007669"/>
    <property type="project" value="UniProtKB-SubCell"/>
</dbReference>
<dbReference type="CDD" id="cd01224">
    <property type="entry name" value="PH_Collybistin_ASEF"/>
    <property type="match status" value="1"/>
</dbReference>
<feature type="compositionally biased region" description="Polar residues" evidence="6">
    <location>
        <begin position="3207"/>
        <end position="3234"/>
    </location>
</feature>
<dbReference type="SUPFAM" id="SSF50729">
    <property type="entry name" value="PH domain-like"/>
    <property type="match status" value="1"/>
</dbReference>
<feature type="compositionally biased region" description="Low complexity" evidence="6">
    <location>
        <begin position="137"/>
        <end position="154"/>
    </location>
</feature>
<dbReference type="InterPro" id="IPR001331">
    <property type="entry name" value="GDS_CDC24_CS"/>
</dbReference>
<feature type="region of interest" description="Disordered" evidence="6">
    <location>
        <begin position="2972"/>
        <end position="3000"/>
    </location>
</feature>
<feature type="compositionally biased region" description="Low complexity" evidence="6">
    <location>
        <begin position="554"/>
        <end position="570"/>
    </location>
</feature>
<feature type="region of interest" description="Disordered" evidence="6">
    <location>
        <begin position="3488"/>
        <end position="3550"/>
    </location>
</feature>
<evidence type="ECO:0000256" key="5">
    <source>
        <dbReference type="PROSITE-ProRule" id="PRU00192"/>
    </source>
</evidence>
<dbReference type="InterPro" id="IPR000219">
    <property type="entry name" value="DH_dom"/>
</dbReference>
<protein>
    <submittedName>
        <fullName evidence="10">Uncharacterized protein</fullName>
    </submittedName>
</protein>
<gene>
    <name evidence="10" type="ORF">ACJMK2_019461</name>
</gene>
<feature type="region of interest" description="Disordered" evidence="6">
    <location>
        <begin position="2357"/>
        <end position="2404"/>
    </location>
</feature>
<feature type="domain" description="SH3" evidence="7">
    <location>
        <begin position="3859"/>
        <end position="3918"/>
    </location>
</feature>
<feature type="domain" description="PH" evidence="8">
    <location>
        <begin position="4171"/>
        <end position="4277"/>
    </location>
</feature>
<feature type="compositionally biased region" description="Polar residues" evidence="6">
    <location>
        <begin position="481"/>
        <end position="499"/>
    </location>
</feature>
<feature type="compositionally biased region" description="Basic and acidic residues" evidence="6">
    <location>
        <begin position="2027"/>
        <end position="2047"/>
    </location>
</feature>
<dbReference type="PROSITE" id="PS50003">
    <property type="entry name" value="PH_DOMAIN"/>
    <property type="match status" value="1"/>
</dbReference>